<dbReference type="CDD" id="cd16015">
    <property type="entry name" value="LTA_synthase"/>
    <property type="match status" value="1"/>
</dbReference>
<feature type="compositionally biased region" description="Acidic residues" evidence="7">
    <location>
        <begin position="15"/>
        <end position="24"/>
    </location>
</feature>
<protein>
    <submittedName>
        <fullName evidence="11">LTA synthase family protein</fullName>
    </submittedName>
    <submittedName>
        <fullName evidence="10">Membrane protein</fullName>
    </submittedName>
</protein>
<dbReference type="Proteomes" id="UP000630594">
    <property type="component" value="Unassembled WGS sequence"/>
</dbReference>
<dbReference type="OrthoDB" id="5363296at2"/>
<sequence length="673" mass="73294">MVQQPDTDQQPSLSAEDETDDPEGASDHTMTETPAPDPEPVAVPVSKGQVLRAVAGRILFALGASLALAAVVHGMLEASLRMESDEPTLLGPALLSFGVLWVVVLGVVGLVGSLRAATVVVLTLGLVLAAVNVVRMDILLIPLSFRDVVFLKDPAFLAEMVPMADLVKGSVAVVVVAGLLTLLVSRAGRRRPRWRRGRPGWLGWLAFRGVAVALAVTLVLLAAGFNQPGNVVRGAYDRSGADWRPWSQSRNYLLNGFVGGVLSNLPTDPMATPPGYSRATMEKVAERWAEVAEQRNKGTDPDVLARTNVVVVLSESMGDPAALQHATFAEDPSPEIHALMRAGGAQMISNFYGTGTSSMEFAVLTGQNTTLFKPQISSPYQQFVTDYPHYPNAVGWLKQMGHRAVAIHPYSPHMYQRTDVYKNFGFDEFIDRDSMTERARLGKGGFISDRSAYREVLRELRESDDPMVVQLVSMQNHLPYQGRYDDPIGVSSDKPIRAQVVGQWARGVKGTDEAVAEFLRELTTKGERTIVIQYGDHFPGIFSDAQVRAEGLDMYRTPFFVWDSAHPDGVAGKDAGLVGNPGGGAVAPNAAMQLALQQVGASMPPYFTLLAEVQEKVGVVRGRTVLTPQGEQVPIKELDEEQRALVRDMKLVQYDFSIGERYVLDEMWYPAGK</sequence>
<evidence type="ECO:0000256" key="4">
    <source>
        <dbReference type="ARBA" id="ARBA00022692"/>
    </source>
</evidence>
<reference evidence="11 12" key="1">
    <citation type="journal article" date="2008" name="Int. J. Syst. Evol. Microbiol.">
        <title>Nocardioides daphniae sp. nov., isolated from Daphnia cucullata (Crustacea: Cladocera).</title>
        <authorList>
            <person name="Toth E.M."/>
            <person name="Keki Z."/>
            <person name="Homonnay Z.G."/>
            <person name="Borsodi A.K."/>
            <person name="Marialigeti K."/>
            <person name="Schumann P."/>
        </authorList>
    </citation>
    <scope>NUCLEOTIDE SEQUENCE [LARGE SCALE GENOMIC DNA]</scope>
    <source>
        <strain evidence="11 12">JCM 16608</strain>
    </source>
</reference>
<dbReference type="Gene3D" id="3.40.720.10">
    <property type="entry name" value="Alkaline Phosphatase, subunit A"/>
    <property type="match status" value="1"/>
</dbReference>
<feature type="transmembrane region" description="Helical" evidence="8">
    <location>
        <begin position="88"/>
        <end position="112"/>
    </location>
</feature>
<reference evidence="11" key="4">
    <citation type="submission" date="2019-03" db="EMBL/GenBank/DDBJ databases">
        <authorList>
            <person name="Huang Y."/>
        </authorList>
    </citation>
    <scope>NUCLEOTIDE SEQUENCE</scope>
    <source>
        <strain evidence="11">JCM 16608</strain>
    </source>
</reference>
<keyword evidence="13" id="KW-1185">Reference proteome</keyword>
<keyword evidence="6 8" id="KW-0472">Membrane</keyword>
<keyword evidence="3" id="KW-1003">Cell membrane</keyword>
<dbReference type="AlphaFoldDB" id="A0A4V1CWE3"/>
<reference evidence="13" key="3">
    <citation type="journal article" date="2019" name="Int. J. Syst. Evol. Microbiol.">
        <title>The Global Catalogue of Microorganisms (GCM) 10K type strain sequencing project: providing services to taxonomists for standard genome sequencing and annotation.</title>
        <authorList>
            <consortium name="The Broad Institute Genomics Platform"/>
            <consortium name="The Broad Institute Genome Sequencing Center for Infectious Disease"/>
            <person name="Wu L."/>
            <person name="Ma J."/>
        </authorList>
    </citation>
    <scope>NUCLEOTIDE SEQUENCE [LARGE SCALE GENOMIC DNA]</scope>
    <source>
        <strain evidence="13">CCM 7403</strain>
    </source>
</reference>
<dbReference type="KEGG" id="ndp:E2C04_06605"/>
<evidence type="ECO:0000256" key="6">
    <source>
        <dbReference type="ARBA" id="ARBA00023136"/>
    </source>
</evidence>
<evidence type="ECO:0000256" key="1">
    <source>
        <dbReference type="ARBA" id="ARBA00004651"/>
    </source>
</evidence>
<comment type="subcellular location">
    <subcellularLocation>
        <location evidence="1">Cell membrane</location>
        <topology evidence="1">Multi-pass membrane protein</topology>
    </subcellularLocation>
</comment>
<evidence type="ECO:0000256" key="2">
    <source>
        <dbReference type="ARBA" id="ARBA00004936"/>
    </source>
</evidence>
<evidence type="ECO:0000256" key="5">
    <source>
        <dbReference type="ARBA" id="ARBA00022989"/>
    </source>
</evidence>
<keyword evidence="5 8" id="KW-1133">Transmembrane helix</keyword>
<evidence type="ECO:0000313" key="12">
    <source>
        <dbReference type="Proteomes" id="UP000297025"/>
    </source>
</evidence>
<evidence type="ECO:0000256" key="7">
    <source>
        <dbReference type="SAM" id="MobiDB-lite"/>
    </source>
</evidence>
<dbReference type="Pfam" id="PF00884">
    <property type="entry name" value="Sulfatase"/>
    <property type="match status" value="1"/>
</dbReference>
<gene>
    <name evidence="11" type="ORF">E2C04_06605</name>
    <name evidence="10" type="ORF">GCM10007231_16660</name>
</gene>
<evidence type="ECO:0000259" key="9">
    <source>
        <dbReference type="Pfam" id="PF00884"/>
    </source>
</evidence>
<evidence type="ECO:0000256" key="8">
    <source>
        <dbReference type="SAM" id="Phobius"/>
    </source>
</evidence>
<dbReference type="Proteomes" id="UP000297025">
    <property type="component" value="Chromosome"/>
</dbReference>
<proteinExistence type="predicted"/>
<evidence type="ECO:0000313" key="11">
    <source>
        <dbReference type="EMBL" id="QCC76967.1"/>
    </source>
</evidence>
<reference evidence="10" key="5">
    <citation type="submission" date="2024-05" db="EMBL/GenBank/DDBJ databases">
        <authorList>
            <person name="Sun Q."/>
            <person name="Sedlacek I."/>
        </authorList>
    </citation>
    <scope>NUCLEOTIDE SEQUENCE</scope>
    <source>
        <strain evidence="10">CCM 7403</strain>
    </source>
</reference>
<dbReference type="SUPFAM" id="SSF53649">
    <property type="entry name" value="Alkaline phosphatase-like"/>
    <property type="match status" value="1"/>
</dbReference>
<organism evidence="11 12">
    <name type="scientific">Nocardioides daphniae</name>
    <dbReference type="NCBI Taxonomy" id="402297"/>
    <lineage>
        <taxon>Bacteria</taxon>
        <taxon>Bacillati</taxon>
        <taxon>Actinomycetota</taxon>
        <taxon>Actinomycetes</taxon>
        <taxon>Propionibacteriales</taxon>
        <taxon>Nocardioidaceae</taxon>
        <taxon>Nocardioides</taxon>
    </lineage>
</organism>
<feature type="domain" description="Sulfatase N-terminal" evidence="9">
    <location>
        <begin position="308"/>
        <end position="567"/>
    </location>
</feature>
<dbReference type="GO" id="GO:0005886">
    <property type="term" value="C:plasma membrane"/>
    <property type="evidence" value="ECO:0007669"/>
    <property type="project" value="UniProtKB-SubCell"/>
</dbReference>
<evidence type="ECO:0000256" key="3">
    <source>
        <dbReference type="ARBA" id="ARBA00022475"/>
    </source>
</evidence>
<feature type="compositionally biased region" description="Polar residues" evidence="7">
    <location>
        <begin position="1"/>
        <end position="13"/>
    </location>
</feature>
<dbReference type="InterPro" id="IPR017850">
    <property type="entry name" value="Alkaline_phosphatase_core_sf"/>
</dbReference>
<dbReference type="EMBL" id="CP038462">
    <property type="protein sequence ID" value="QCC76967.1"/>
    <property type="molecule type" value="Genomic_DNA"/>
</dbReference>
<keyword evidence="4 8" id="KW-0812">Transmembrane</keyword>
<dbReference type="RefSeq" id="WP_135832013.1">
    <property type="nucleotide sequence ID" value="NZ_BMCK01000002.1"/>
</dbReference>
<feature type="transmembrane region" description="Helical" evidence="8">
    <location>
        <begin position="205"/>
        <end position="225"/>
    </location>
</feature>
<dbReference type="InterPro" id="IPR050448">
    <property type="entry name" value="OpgB/LTA_synthase_biosynth"/>
</dbReference>
<evidence type="ECO:0000313" key="13">
    <source>
        <dbReference type="Proteomes" id="UP000630594"/>
    </source>
</evidence>
<feature type="transmembrane region" description="Helical" evidence="8">
    <location>
        <begin position="163"/>
        <end position="184"/>
    </location>
</feature>
<feature type="transmembrane region" description="Helical" evidence="8">
    <location>
        <begin position="54"/>
        <end position="76"/>
    </location>
</feature>
<reference evidence="10" key="2">
    <citation type="journal article" date="2014" name="Int. J. Syst. Evol. Microbiol.">
        <title>Complete genome of a new Firmicutes species belonging to the dominant human colonic microbiota ('Ruminococcus bicirculans') reveals two chromosomes and a selective capacity to utilize plant glucans.</title>
        <authorList>
            <consortium name="NISC Comparative Sequencing Program"/>
            <person name="Wegmann U."/>
            <person name="Louis P."/>
            <person name="Goesmann A."/>
            <person name="Henrissat B."/>
            <person name="Duncan S.H."/>
            <person name="Flint H.J."/>
        </authorList>
    </citation>
    <scope>NUCLEOTIDE SEQUENCE</scope>
    <source>
        <strain evidence="10">CCM 7403</strain>
    </source>
</reference>
<feature type="transmembrane region" description="Helical" evidence="8">
    <location>
        <begin position="119"/>
        <end position="143"/>
    </location>
</feature>
<comment type="pathway">
    <text evidence="2">Cell wall biogenesis; lipoteichoic acid biosynthesis.</text>
</comment>
<feature type="region of interest" description="Disordered" evidence="7">
    <location>
        <begin position="1"/>
        <end position="42"/>
    </location>
</feature>
<dbReference type="PANTHER" id="PTHR47371:SF3">
    <property type="entry name" value="PHOSPHOGLYCEROL TRANSFERASE I"/>
    <property type="match status" value="1"/>
</dbReference>
<name>A0A4V1CWE3_9ACTN</name>
<evidence type="ECO:0000313" key="10">
    <source>
        <dbReference type="EMBL" id="GGD18234.1"/>
    </source>
</evidence>
<dbReference type="PANTHER" id="PTHR47371">
    <property type="entry name" value="LIPOTEICHOIC ACID SYNTHASE"/>
    <property type="match status" value="1"/>
</dbReference>
<accession>A0A4V1CWE3</accession>
<dbReference type="InterPro" id="IPR000917">
    <property type="entry name" value="Sulfatase_N"/>
</dbReference>
<dbReference type="EMBL" id="BMCK01000002">
    <property type="protein sequence ID" value="GGD18234.1"/>
    <property type="molecule type" value="Genomic_DNA"/>
</dbReference>